<sequence length="80" mass="8795">MVWDPPSAQVSQVVFQPALSAGVEIVAPVKVIWLGRIGSYIENDEERVLGQSSEGVFLGLFDDLGPLSSTQWFLRGLYVE</sequence>
<organism evidence="1 2">
    <name type="scientific">Aspergillus tanneri</name>
    <dbReference type="NCBI Taxonomy" id="1220188"/>
    <lineage>
        <taxon>Eukaryota</taxon>
        <taxon>Fungi</taxon>
        <taxon>Dikarya</taxon>
        <taxon>Ascomycota</taxon>
        <taxon>Pezizomycotina</taxon>
        <taxon>Eurotiomycetes</taxon>
        <taxon>Eurotiomycetidae</taxon>
        <taxon>Eurotiales</taxon>
        <taxon>Aspergillaceae</taxon>
        <taxon>Aspergillus</taxon>
        <taxon>Aspergillus subgen. Circumdati</taxon>
    </lineage>
</organism>
<evidence type="ECO:0000313" key="2">
    <source>
        <dbReference type="Proteomes" id="UP000308092"/>
    </source>
</evidence>
<keyword evidence="2" id="KW-1185">Reference proteome</keyword>
<gene>
    <name evidence="1" type="ORF">EYZ11_007298</name>
</gene>
<protein>
    <submittedName>
        <fullName evidence="1">Uncharacterized protein</fullName>
    </submittedName>
</protein>
<proteinExistence type="predicted"/>
<dbReference type="Proteomes" id="UP000308092">
    <property type="component" value="Unassembled WGS sequence"/>
</dbReference>
<reference evidence="1 2" key="1">
    <citation type="submission" date="2019-03" db="EMBL/GenBank/DDBJ databases">
        <title>The genome sequence of a newly discovered highly antifungal drug resistant Aspergillus species, Aspergillus tanneri NIH 1004.</title>
        <authorList>
            <person name="Mounaud S."/>
            <person name="Singh I."/>
            <person name="Joardar V."/>
            <person name="Pakala S."/>
            <person name="Pakala S."/>
            <person name="Venepally P."/>
            <person name="Hoover J."/>
            <person name="Nierman W."/>
            <person name="Chung J."/>
            <person name="Losada L."/>
        </authorList>
    </citation>
    <scope>NUCLEOTIDE SEQUENCE [LARGE SCALE GENOMIC DNA]</scope>
    <source>
        <strain evidence="1 2">NIH1004</strain>
    </source>
</reference>
<evidence type="ECO:0000313" key="1">
    <source>
        <dbReference type="EMBL" id="THC93216.1"/>
    </source>
</evidence>
<accession>A0A4S3JDA4</accession>
<dbReference type="VEuPathDB" id="FungiDB:EYZ11_007298"/>
<comment type="caution">
    <text evidence="1">The sequence shown here is derived from an EMBL/GenBank/DDBJ whole genome shotgun (WGS) entry which is preliminary data.</text>
</comment>
<dbReference type="AlphaFoldDB" id="A0A4S3JDA4"/>
<dbReference type="EMBL" id="SOSA01000278">
    <property type="protein sequence ID" value="THC93216.1"/>
    <property type="molecule type" value="Genomic_DNA"/>
</dbReference>
<name>A0A4S3JDA4_9EURO</name>